<dbReference type="SUPFAM" id="SSF51905">
    <property type="entry name" value="FAD/NAD(P)-binding domain"/>
    <property type="match status" value="1"/>
</dbReference>
<dbReference type="PANTHER" id="PTHR13847">
    <property type="entry name" value="SARCOSINE DEHYDROGENASE-RELATED"/>
    <property type="match status" value="1"/>
</dbReference>
<dbReference type="InterPro" id="IPR006076">
    <property type="entry name" value="FAD-dep_OxRdtase"/>
</dbReference>
<dbReference type="EMBL" id="SLZU01000008">
    <property type="protein sequence ID" value="TCS62760.1"/>
    <property type="molecule type" value="Genomic_DNA"/>
</dbReference>
<dbReference type="Pfam" id="PF01266">
    <property type="entry name" value="DAO"/>
    <property type="match status" value="1"/>
</dbReference>
<dbReference type="Proteomes" id="UP000295696">
    <property type="component" value="Unassembled WGS sequence"/>
</dbReference>
<keyword evidence="4" id="KW-1185">Reference proteome</keyword>
<evidence type="ECO:0000313" key="3">
    <source>
        <dbReference type="EMBL" id="TCS62760.1"/>
    </source>
</evidence>
<organism evidence="3 4">
    <name type="scientific">Primorskyibacter sedentarius</name>
    <dbReference type="NCBI Taxonomy" id="745311"/>
    <lineage>
        <taxon>Bacteria</taxon>
        <taxon>Pseudomonadati</taxon>
        <taxon>Pseudomonadota</taxon>
        <taxon>Alphaproteobacteria</taxon>
        <taxon>Rhodobacterales</taxon>
        <taxon>Roseobacteraceae</taxon>
        <taxon>Primorskyibacter</taxon>
    </lineage>
</organism>
<dbReference type="Gene3D" id="3.30.9.10">
    <property type="entry name" value="D-Amino Acid Oxidase, subunit A, domain 2"/>
    <property type="match status" value="1"/>
</dbReference>
<evidence type="ECO:0000256" key="1">
    <source>
        <dbReference type="ARBA" id="ARBA00023002"/>
    </source>
</evidence>
<sequence>MQAPTSSVVDWPGSLWAEARVAEAIHPPLNGDHRADVTVIGAGFTGLRTAIELAEAGTSVVVLDAGDVGWGASGRNGGQVNPMLPFNSPKQLRELVGPVYFERLTAASLSSADDLFAFIARHGIACQARQRGWLRVLHSPAARRKAEADLSEWNEHGAGMSLIDGEDVTRLSGTRAYSSGVVAPRGGAVHPLMLAQGMATVARNLGVMIHGSSRADRLERKDGNWQVSTGAGRVSSDWVVVATNGYTDDLVGGLRRSIIPINPIQIATEPLPEKIISEILPEGHTISDSRRVIMYARREPDDRIVYGGLGKLDRNGVQSGFDWLQRDAVRVFPQLAGVSWSHRWGGQIALTEDHLPHLHEPRTGLLAGLGYNGRGVAMTNVMGKIMAQRVLGAAPDTLAFPMTKLRPFGLRALKQFGMGPAVGVMRALDWLETR</sequence>
<dbReference type="InterPro" id="IPR036188">
    <property type="entry name" value="FAD/NAD-bd_sf"/>
</dbReference>
<proteinExistence type="predicted"/>
<dbReference type="OrthoDB" id="9806601at2"/>
<dbReference type="PANTHER" id="PTHR13847:SF281">
    <property type="entry name" value="FAD DEPENDENT OXIDOREDUCTASE DOMAIN-CONTAINING PROTEIN"/>
    <property type="match status" value="1"/>
</dbReference>
<dbReference type="GO" id="GO:0005737">
    <property type="term" value="C:cytoplasm"/>
    <property type="evidence" value="ECO:0007669"/>
    <property type="project" value="TreeGrafter"/>
</dbReference>
<dbReference type="Gene3D" id="3.50.50.60">
    <property type="entry name" value="FAD/NAD(P)-binding domain"/>
    <property type="match status" value="1"/>
</dbReference>
<dbReference type="RefSeq" id="WP_132245342.1">
    <property type="nucleotide sequence ID" value="NZ_SLZU01000008.1"/>
</dbReference>
<evidence type="ECO:0000313" key="4">
    <source>
        <dbReference type="Proteomes" id="UP000295696"/>
    </source>
</evidence>
<dbReference type="AlphaFoldDB" id="A0A4R3JDI2"/>
<reference evidence="3 4" key="1">
    <citation type="submission" date="2019-03" db="EMBL/GenBank/DDBJ databases">
        <title>Genomic Encyclopedia of Type Strains, Phase IV (KMG-IV): sequencing the most valuable type-strain genomes for metagenomic binning, comparative biology and taxonomic classification.</title>
        <authorList>
            <person name="Goeker M."/>
        </authorList>
    </citation>
    <scope>NUCLEOTIDE SEQUENCE [LARGE SCALE GENOMIC DNA]</scope>
    <source>
        <strain evidence="3 4">DSM 104836</strain>
    </source>
</reference>
<name>A0A4R3JDI2_9RHOB</name>
<comment type="caution">
    <text evidence="3">The sequence shown here is derived from an EMBL/GenBank/DDBJ whole genome shotgun (WGS) entry which is preliminary data.</text>
</comment>
<protein>
    <submittedName>
        <fullName evidence="3">Sarcosine oxidase</fullName>
    </submittedName>
</protein>
<keyword evidence="1" id="KW-0560">Oxidoreductase</keyword>
<gene>
    <name evidence="3" type="ORF">EDD52_10854</name>
</gene>
<evidence type="ECO:0000259" key="2">
    <source>
        <dbReference type="Pfam" id="PF01266"/>
    </source>
</evidence>
<feature type="domain" description="FAD dependent oxidoreductase" evidence="2">
    <location>
        <begin position="36"/>
        <end position="389"/>
    </location>
</feature>
<accession>A0A4R3JDI2</accession>
<dbReference type="GO" id="GO:0016491">
    <property type="term" value="F:oxidoreductase activity"/>
    <property type="evidence" value="ECO:0007669"/>
    <property type="project" value="UniProtKB-KW"/>
</dbReference>